<dbReference type="EMBL" id="CAADFY010000002">
    <property type="protein sequence ID" value="VFK51424.1"/>
    <property type="molecule type" value="Genomic_DNA"/>
</dbReference>
<keyword evidence="1" id="KW-0472">Membrane</keyword>
<evidence type="ECO:0000313" key="2">
    <source>
        <dbReference type="EMBL" id="VFK50303.1"/>
    </source>
</evidence>
<feature type="transmembrane region" description="Helical" evidence="1">
    <location>
        <begin position="78"/>
        <end position="100"/>
    </location>
</feature>
<dbReference type="AlphaFoldDB" id="A0A450ZCA6"/>
<proteinExistence type="predicted"/>
<gene>
    <name evidence="2" type="ORF">BECKTUN1418E_GA0071001_100217</name>
    <name evidence="3" type="ORF">BECKTUN1418F_GA0071002_100216</name>
</gene>
<name>A0A450ZCA6_9GAMM</name>
<evidence type="ECO:0000256" key="1">
    <source>
        <dbReference type="SAM" id="Phobius"/>
    </source>
</evidence>
<feature type="transmembrane region" description="Helical" evidence="1">
    <location>
        <begin position="106"/>
        <end position="126"/>
    </location>
</feature>
<keyword evidence="1" id="KW-1133">Transmembrane helix</keyword>
<accession>A0A450ZCA6</accession>
<keyword evidence="1" id="KW-0812">Transmembrane</keyword>
<sequence length="164" mass="18958">MVSNYYAWSNIKKGAIIYPVGDTIAALILGEFSIYRMLGIMFVGSTFYAVEIPNYFLWINRKVPEVVSNFANSIKRTILAILYFNPIWIARHLFFINIFSGNWDQINYSLFSTSVWSFLIAMPVVLPANYIIQNKLSYRWRFIGSSVFSGLMVIYFALSKTLLE</sequence>
<dbReference type="EMBL" id="CAADFV010000002">
    <property type="protein sequence ID" value="VFK50303.1"/>
    <property type="molecule type" value="Genomic_DNA"/>
</dbReference>
<feature type="transmembrane region" description="Helical" evidence="1">
    <location>
        <begin position="138"/>
        <end position="158"/>
    </location>
</feature>
<protein>
    <submittedName>
        <fullName evidence="3">Uncharacterized protein</fullName>
    </submittedName>
</protein>
<evidence type="ECO:0000313" key="3">
    <source>
        <dbReference type="EMBL" id="VFK51424.1"/>
    </source>
</evidence>
<reference evidence="3" key="1">
    <citation type="submission" date="2019-02" db="EMBL/GenBank/DDBJ databases">
        <authorList>
            <person name="Gruber-Vodicka R. H."/>
            <person name="Seah K. B. B."/>
        </authorList>
    </citation>
    <scope>NUCLEOTIDE SEQUENCE</scope>
    <source>
        <strain evidence="2">BECK_BY2</strain>
        <strain evidence="3">BECK_BY3</strain>
    </source>
</reference>
<organism evidence="3">
    <name type="scientific">Candidatus Kentrum sp. TUN</name>
    <dbReference type="NCBI Taxonomy" id="2126343"/>
    <lineage>
        <taxon>Bacteria</taxon>
        <taxon>Pseudomonadati</taxon>
        <taxon>Pseudomonadota</taxon>
        <taxon>Gammaproteobacteria</taxon>
        <taxon>Candidatus Kentrum</taxon>
    </lineage>
</organism>
<feature type="transmembrane region" description="Helical" evidence="1">
    <location>
        <begin position="34"/>
        <end position="57"/>
    </location>
</feature>